<evidence type="ECO:0000256" key="7">
    <source>
        <dbReference type="ARBA" id="ARBA00023136"/>
    </source>
</evidence>
<organism evidence="9 10">
    <name type="scientific">Olsenella absiana</name>
    <dbReference type="NCBI Taxonomy" id="3115222"/>
    <lineage>
        <taxon>Bacteria</taxon>
        <taxon>Bacillati</taxon>
        <taxon>Actinomycetota</taxon>
        <taxon>Coriobacteriia</taxon>
        <taxon>Coriobacteriales</taxon>
        <taxon>Atopobiaceae</taxon>
        <taxon>Olsenella</taxon>
    </lineage>
</organism>
<dbReference type="Proteomes" id="UP001332931">
    <property type="component" value="Unassembled WGS sequence"/>
</dbReference>
<proteinExistence type="predicted"/>
<dbReference type="PRINTS" id="PR01506">
    <property type="entry name" value="TATBPROTEIN"/>
</dbReference>
<feature type="compositionally biased region" description="Acidic residues" evidence="8">
    <location>
        <begin position="186"/>
        <end position="196"/>
    </location>
</feature>
<keyword evidence="5" id="KW-1133">Transmembrane helix</keyword>
<keyword evidence="10" id="KW-1185">Reference proteome</keyword>
<comment type="subcellular location">
    <subcellularLocation>
        <location evidence="1">Membrane</location>
        <topology evidence="1">Single-pass membrane protein</topology>
    </subcellularLocation>
</comment>
<keyword evidence="7" id="KW-0472">Membrane</keyword>
<dbReference type="EMBL" id="JAZGJQ010000004">
    <property type="protein sequence ID" value="MEE6147351.1"/>
    <property type="molecule type" value="Genomic_DNA"/>
</dbReference>
<dbReference type="PANTHER" id="PTHR33162:SF1">
    <property type="entry name" value="SEC-INDEPENDENT PROTEIN TRANSLOCASE PROTEIN TATA, CHLOROPLASTIC"/>
    <property type="match status" value="1"/>
</dbReference>
<dbReference type="PANTHER" id="PTHR33162">
    <property type="entry name" value="SEC-INDEPENDENT PROTEIN TRANSLOCASE PROTEIN TATA, CHLOROPLASTIC"/>
    <property type="match status" value="1"/>
</dbReference>
<dbReference type="InterPro" id="IPR003369">
    <property type="entry name" value="TatA/B/E"/>
</dbReference>
<comment type="caution">
    <text evidence="9">The sequence shown here is derived from an EMBL/GenBank/DDBJ whole genome shotgun (WGS) entry which is preliminary data.</text>
</comment>
<feature type="compositionally biased region" description="Basic and acidic residues" evidence="8">
    <location>
        <begin position="60"/>
        <end position="73"/>
    </location>
</feature>
<protein>
    <submittedName>
        <fullName evidence="9">Twin-arginine translocase TatA/TatE family subunit</fullName>
    </submittedName>
</protein>
<accession>A0ABU7R9S2</accession>
<dbReference type="RefSeq" id="WP_330958116.1">
    <property type="nucleotide sequence ID" value="NZ_JAZGJQ010000004.1"/>
</dbReference>
<feature type="compositionally biased region" description="Acidic residues" evidence="8">
    <location>
        <begin position="124"/>
        <end position="133"/>
    </location>
</feature>
<evidence type="ECO:0000256" key="4">
    <source>
        <dbReference type="ARBA" id="ARBA00022927"/>
    </source>
</evidence>
<keyword evidence="3" id="KW-0812">Transmembrane</keyword>
<keyword evidence="6" id="KW-0811">Translocation</keyword>
<evidence type="ECO:0000256" key="1">
    <source>
        <dbReference type="ARBA" id="ARBA00004167"/>
    </source>
</evidence>
<gene>
    <name evidence="9" type="ORF">VXJ25_05015</name>
</gene>
<reference evidence="9 10" key="1">
    <citation type="submission" date="2024-01" db="EMBL/GenBank/DDBJ databases">
        <title>Description of Olsenella sp. nov., isolated from pig feces.</title>
        <authorList>
            <person name="Chang Y.-H."/>
        </authorList>
    </citation>
    <scope>NUCLEOTIDE SEQUENCE [LARGE SCALE GENOMIC DNA]</scope>
    <source>
        <strain evidence="9 10">YH-ols2223</strain>
    </source>
</reference>
<evidence type="ECO:0000313" key="9">
    <source>
        <dbReference type="EMBL" id="MEE6147351.1"/>
    </source>
</evidence>
<keyword evidence="2" id="KW-0813">Transport</keyword>
<feature type="compositionally biased region" description="Basic and acidic residues" evidence="8">
    <location>
        <begin position="84"/>
        <end position="98"/>
    </location>
</feature>
<sequence length="219" mass="22872">MFGIGETELVLILLFAFLLFGPDKLPGMGRTIGRMLRQFRDASDSFTEVMQTNIMDPAAEELKKSPKQRRAEEGADTDSDIEGAGERRETFAERKARLKAEREAAAEAGAASAATVAAGADIDDADSDADADSVVDLRTVADADSDDDLEPEAAPADDASARLASLYSTAGRRSTRAQAKAAAQAAEEEAAEEEAAEAPAGKAADSTRDSGEGDGKAEA</sequence>
<evidence type="ECO:0000313" key="10">
    <source>
        <dbReference type="Proteomes" id="UP001332931"/>
    </source>
</evidence>
<evidence type="ECO:0000256" key="5">
    <source>
        <dbReference type="ARBA" id="ARBA00022989"/>
    </source>
</evidence>
<evidence type="ECO:0000256" key="8">
    <source>
        <dbReference type="SAM" id="MobiDB-lite"/>
    </source>
</evidence>
<feature type="region of interest" description="Disordered" evidence="8">
    <location>
        <begin position="56"/>
        <end position="98"/>
    </location>
</feature>
<feature type="compositionally biased region" description="Basic and acidic residues" evidence="8">
    <location>
        <begin position="205"/>
        <end position="219"/>
    </location>
</feature>
<evidence type="ECO:0000256" key="6">
    <source>
        <dbReference type="ARBA" id="ARBA00023010"/>
    </source>
</evidence>
<feature type="region of interest" description="Disordered" evidence="8">
    <location>
        <begin position="124"/>
        <end position="219"/>
    </location>
</feature>
<keyword evidence="4" id="KW-0653">Protein transport</keyword>
<feature type="compositionally biased region" description="Acidic residues" evidence="8">
    <location>
        <begin position="74"/>
        <end position="83"/>
    </location>
</feature>
<dbReference type="Pfam" id="PF02416">
    <property type="entry name" value="TatA_B_E"/>
    <property type="match status" value="1"/>
</dbReference>
<dbReference type="Gene3D" id="1.20.5.3310">
    <property type="match status" value="1"/>
</dbReference>
<evidence type="ECO:0000256" key="2">
    <source>
        <dbReference type="ARBA" id="ARBA00022448"/>
    </source>
</evidence>
<evidence type="ECO:0000256" key="3">
    <source>
        <dbReference type="ARBA" id="ARBA00022692"/>
    </source>
</evidence>
<feature type="compositionally biased region" description="Low complexity" evidence="8">
    <location>
        <begin position="152"/>
        <end position="164"/>
    </location>
</feature>
<name>A0ABU7R9S2_9ACTN</name>